<reference evidence="3" key="1">
    <citation type="submission" date="2017-04" db="EMBL/GenBank/DDBJ databases">
        <authorList>
            <person name="Varghese N."/>
            <person name="Submissions S."/>
        </authorList>
    </citation>
    <scope>NUCLEOTIDE SEQUENCE [LARGE SCALE GENOMIC DNA]</scope>
    <source>
        <strain evidence="3">VKM Ac-2510</strain>
    </source>
</reference>
<dbReference type="EMBL" id="FXAY01000007">
    <property type="protein sequence ID" value="SMG47988.1"/>
    <property type="molecule type" value="Genomic_DNA"/>
</dbReference>
<evidence type="ECO:0000313" key="3">
    <source>
        <dbReference type="Proteomes" id="UP000193244"/>
    </source>
</evidence>
<keyword evidence="3" id="KW-1185">Reference proteome</keyword>
<dbReference type="SUPFAM" id="SSF46785">
    <property type="entry name" value="Winged helix' DNA-binding domain"/>
    <property type="match status" value="1"/>
</dbReference>
<sequence>MNMKKRTATTRVVTQINRTAILDCLEENGPLSRKQIGAKTGLSPATVERLSAAMLAEGILAHEGMQQSSGGRPSNLLRAAGESRVIAAIEVRRDSAHGLLRDFGRKTVTTEVVEFDEDPATGAVSASTRLAGTLALTQRLVEAATSEKRELMGIGISVPGIVHDGRVMNTAELGWRDIALASIVASATDLPVHVENDANCIAFGEWALGAGRGTQSVASYLLGEGVGAGIVNNGEIYRGFRSAAGEVGFLFTERGALARYFTDQGDLESRIAGVASSHGQVRLAAPEAMQRLLDDAADKIPSAKDAADELFDLLAFSCGALATVLDPEVIILAGHLARHPAFAIREISARLVGRIPFPPRLVAGTLGDDGALLGVAEIITRQVRGSTYLA</sequence>
<dbReference type="GO" id="GO:0016301">
    <property type="term" value="F:kinase activity"/>
    <property type="evidence" value="ECO:0007669"/>
    <property type="project" value="UniProtKB-KW"/>
</dbReference>
<dbReference type="AlphaFoldDB" id="A0A1X7L2A0"/>
<dbReference type="Pfam" id="PF00480">
    <property type="entry name" value="ROK"/>
    <property type="match status" value="1"/>
</dbReference>
<comment type="similarity">
    <text evidence="1">Belongs to the ROK (NagC/XylR) family.</text>
</comment>
<organism evidence="2 3">
    <name type="scientific">Agreia pratensis</name>
    <dbReference type="NCBI Taxonomy" id="150121"/>
    <lineage>
        <taxon>Bacteria</taxon>
        <taxon>Bacillati</taxon>
        <taxon>Actinomycetota</taxon>
        <taxon>Actinomycetes</taxon>
        <taxon>Micrococcales</taxon>
        <taxon>Microbacteriaceae</taxon>
        <taxon>Agreia</taxon>
    </lineage>
</organism>
<keyword evidence="2" id="KW-0808">Transferase</keyword>
<evidence type="ECO:0000256" key="1">
    <source>
        <dbReference type="ARBA" id="ARBA00006479"/>
    </source>
</evidence>
<dbReference type="Proteomes" id="UP000193244">
    <property type="component" value="Unassembled WGS sequence"/>
</dbReference>
<dbReference type="Gene3D" id="1.10.10.10">
    <property type="entry name" value="Winged helix-like DNA-binding domain superfamily/Winged helix DNA-binding domain"/>
    <property type="match status" value="1"/>
</dbReference>
<dbReference type="InterPro" id="IPR036390">
    <property type="entry name" value="WH_DNA-bd_sf"/>
</dbReference>
<dbReference type="OrthoDB" id="9810372at2"/>
<dbReference type="PANTHER" id="PTHR18964">
    <property type="entry name" value="ROK (REPRESSOR, ORF, KINASE) FAMILY"/>
    <property type="match status" value="1"/>
</dbReference>
<dbReference type="InterPro" id="IPR043129">
    <property type="entry name" value="ATPase_NBD"/>
</dbReference>
<dbReference type="InterPro" id="IPR036388">
    <property type="entry name" value="WH-like_DNA-bd_sf"/>
</dbReference>
<dbReference type="Pfam" id="PF13412">
    <property type="entry name" value="HTH_24"/>
    <property type="match status" value="1"/>
</dbReference>
<dbReference type="STRING" id="150121.SAMN06296010_3240"/>
<name>A0A1X7L2A0_9MICO</name>
<dbReference type="SUPFAM" id="SSF53067">
    <property type="entry name" value="Actin-like ATPase domain"/>
    <property type="match status" value="1"/>
</dbReference>
<keyword evidence="2" id="KW-0418">Kinase</keyword>
<dbReference type="Gene3D" id="3.30.420.40">
    <property type="match status" value="2"/>
</dbReference>
<protein>
    <submittedName>
        <fullName evidence="2">Sugar kinase of the NBD/HSP70 family, may contain an N-terminal HTH domain</fullName>
    </submittedName>
</protein>
<gene>
    <name evidence="2" type="ORF">SAMN06296010_3240</name>
</gene>
<accession>A0A1X7L2A0</accession>
<evidence type="ECO:0000313" key="2">
    <source>
        <dbReference type="EMBL" id="SMG47988.1"/>
    </source>
</evidence>
<dbReference type="InterPro" id="IPR000600">
    <property type="entry name" value="ROK"/>
</dbReference>
<proteinExistence type="inferred from homology"/>
<dbReference type="PANTHER" id="PTHR18964:SF149">
    <property type="entry name" value="BIFUNCTIONAL UDP-N-ACETYLGLUCOSAMINE 2-EPIMERASE_N-ACETYLMANNOSAMINE KINASE"/>
    <property type="match status" value="1"/>
</dbReference>